<dbReference type="InterPro" id="IPR022656">
    <property type="entry name" value="XPA_C"/>
</dbReference>
<comment type="caution">
    <text evidence="5">The sequence shown here is derived from an EMBL/GenBank/DDBJ whole genome shotgun (WGS) entry which is preliminary data.</text>
</comment>
<dbReference type="AlphaFoldDB" id="A0A9N9ADD8"/>
<keyword evidence="6" id="KW-1185">Reference proteome</keyword>
<organism evidence="5 6">
    <name type="scientific">Diversispora eburnea</name>
    <dbReference type="NCBI Taxonomy" id="1213867"/>
    <lineage>
        <taxon>Eukaryota</taxon>
        <taxon>Fungi</taxon>
        <taxon>Fungi incertae sedis</taxon>
        <taxon>Mucoromycota</taxon>
        <taxon>Glomeromycotina</taxon>
        <taxon>Glomeromycetes</taxon>
        <taxon>Diversisporales</taxon>
        <taxon>Diversisporaceae</taxon>
        <taxon>Diversispora</taxon>
    </lineage>
</organism>
<dbReference type="GO" id="GO:0006284">
    <property type="term" value="P:base-excision repair"/>
    <property type="evidence" value="ECO:0007669"/>
    <property type="project" value="TreeGrafter"/>
</dbReference>
<dbReference type="GO" id="GO:0000110">
    <property type="term" value="C:nucleotide-excision repair factor 1 complex"/>
    <property type="evidence" value="ECO:0007669"/>
    <property type="project" value="TreeGrafter"/>
</dbReference>
<dbReference type="EMBL" id="CAJVPK010000545">
    <property type="protein sequence ID" value="CAG8524574.1"/>
    <property type="molecule type" value="Genomic_DNA"/>
</dbReference>
<dbReference type="GO" id="GO:0070914">
    <property type="term" value="P:UV-damage excision repair"/>
    <property type="evidence" value="ECO:0007669"/>
    <property type="project" value="TreeGrafter"/>
</dbReference>
<evidence type="ECO:0000313" key="5">
    <source>
        <dbReference type="EMBL" id="CAG8524574.1"/>
    </source>
</evidence>
<dbReference type="Pfam" id="PF05181">
    <property type="entry name" value="XPA_C"/>
    <property type="match status" value="1"/>
</dbReference>
<evidence type="ECO:0000256" key="1">
    <source>
        <dbReference type="ARBA" id="ARBA00004123"/>
    </source>
</evidence>
<dbReference type="OrthoDB" id="68328at2759"/>
<dbReference type="Proteomes" id="UP000789706">
    <property type="component" value="Unassembled WGS sequence"/>
</dbReference>
<dbReference type="GO" id="GO:1901255">
    <property type="term" value="P:nucleotide-excision repair involved in interstrand cross-link repair"/>
    <property type="evidence" value="ECO:0007669"/>
    <property type="project" value="TreeGrafter"/>
</dbReference>
<keyword evidence="3" id="KW-0539">Nucleus</keyword>
<dbReference type="GO" id="GO:0003684">
    <property type="term" value="F:damaged DNA binding"/>
    <property type="evidence" value="ECO:0007669"/>
    <property type="project" value="InterPro"/>
</dbReference>
<evidence type="ECO:0000313" key="6">
    <source>
        <dbReference type="Proteomes" id="UP000789706"/>
    </source>
</evidence>
<dbReference type="InterPro" id="IPR000465">
    <property type="entry name" value="XPA/RAD14"/>
</dbReference>
<dbReference type="PANTHER" id="PTHR10142">
    <property type="entry name" value="DNA REPAIR PROTEIN COMPLEMENTING XP-A CELLS"/>
    <property type="match status" value="1"/>
</dbReference>
<protein>
    <submittedName>
        <fullName evidence="5">1280_t:CDS:1</fullName>
    </submittedName>
</protein>
<reference evidence="5" key="1">
    <citation type="submission" date="2021-06" db="EMBL/GenBank/DDBJ databases">
        <authorList>
            <person name="Kallberg Y."/>
            <person name="Tangrot J."/>
            <person name="Rosling A."/>
        </authorList>
    </citation>
    <scope>NUCLEOTIDE SEQUENCE</scope>
    <source>
        <strain evidence="5">AZ414A</strain>
    </source>
</reference>
<dbReference type="InterPro" id="IPR037129">
    <property type="entry name" value="XPA_sf"/>
</dbReference>
<keyword evidence="2" id="KW-0862">Zinc</keyword>
<gene>
    <name evidence="5" type="ORF">DEBURN_LOCUS5834</name>
</gene>
<dbReference type="GO" id="GO:0000715">
    <property type="term" value="P:nucleotide-excision repair, DNA damage recognition"/>
    <property type="evidence" value="ECO:0007669"/>
    <property type="project" value="TreeGrafter"/>
</dbReference>
<dbReference type="SUPFAM" id="SSF46955">
    <property type="entry name" value="Putative DNA-binding domain"/>
    <property type="match status" value="1"/>
</dbReference>
<name>A0A9N9ADD8_9GLOM</name>
<feature type="domain" description="XPA C-terminal" evidence="4">
    <location>
        <begin position="163"/>
        <end position="200"/>
    </location>
</feature>
<dbReference type="InterPro" id="IPR009061">
    <property type="entry name" value="DNA-bd_dom_put_sf"/>
</dbReference>
<comment type="subcellular location">
    <subcellularLocation>
        <location evidence="1">Nucleus</location>
    </subcellularLocation>
</comment>
<evidence type="ECO:0000259" key="4">
    <source>
        <dbReference type="Pfam" id="PF05181"/>
    </source>
</evidence>
<sequence>MTEFNQSLKDENLKNVIDPPTLILSTEQRKRIEENRLKAKAKLIEKQKQKLLEFELNSLETTNDKLGDTEKVLPPMKKFANYADYDFSKMVDTRGGFLIEESEINSKKRKERVLEPEEPPLNSFLDDNPKCKECKTVEIDYQFHSSFRINICKNCKEKFPEKYSLLTKTEAKEEVLPHLSRPNPHKSTWNDMRLYLREQVLLKFRAKNLDKEFEKREKEKKARKDKKFKNMLSDLRKRTRTDKLEKSRRKEHKHEYGMAIKDPKTGVTTQTCNGCGLKIEVDIFYRHEN</sequence>
<accession>A0A9N9ADD8</accession>
<dbReference type="Gene3D" id="3.90.530.10">
    <property type="entry name" value="XPA C-terminal domain"/>
    <property type="match status" value="1"/>
</dbReference>
<proteinExistence type="predicted"/>
<dbReference type="PANTHER" id="PTHR10142:SF0">
    <property type="entry name" value="DNA REPAIR PROTEIN COMPLEMENTING XP-A CELLS"/>
    <property type="match status" value="1"/>
</dbReference>
<evidence type="ECO:0000256" key="2">
    <source>
        <dbReference type="ARBA" id="ARBA00022833"/>
    </source>
</evidence>
<evidence type="ECO:0000256" key="3">
    <source>
        <dbReference type="ARBA" id="ARBA00023242"/>
    </source>
</evidence>